<feature type="domain" description="Major facilitator superfamily (MFS) profile" evidence="7">
    <location>
        <begin position="69"/>
        <end position="491"/>
    </location>
</feature>
<evidence type="ECO:0000256" key="4">
    <source>
        <dbReference type="ARBA" id="ARBA00022989"/>
    </source>
</evidence>
<name>A0A9N9ZFK8_9HYPO</name>
<dbReference type="GO" id="GO:0016020">
    <property type="term" value="C:membrane"/>
    <property type="evidence" value="ECO:0007669"/>
    <property type="project" value="UniProtKB-SubCell"/>
</dbReference>
<evidence type="ECO:0000256" key="6">
    <source>
        <dbReference type="SAM" id="Phobius"/>
    </source>
</evidence>
<feature type="transmembrane region" description="Helical" evidence="6">
    <location>
        <begin position="99"/>
        <end position="120"/>
    </location>
</feature>
<gene>
    <name evidence="8" type="ORF">CSOL1703_00016547</name>
</gene>
<evidence type="ECO:0000259" key="7">
    <source>
        <dbReference type="PROSITE" id="PS50850"/>
    </source>
</evidence>
<protein>
    <recommendedName>
        <fullName evidence="7">Major facilitator superfamily (MFS) profile domain-containing protein</fullName>
    </recommendedName>
</protein>
<dbReference type="Gene3D" id="1.20.1250.20">
    <property type="entry name" value="MFS general substrate transporter like domains"/>
    <property type="match status" value="2"/>
</dbReference>
<feature type="transmembrane region" description="Helical" evidence="6">
    <location>
        <begin position="431"/>
        <end position="451"/>
    </location>
</feature>
<dbReference type="InterPro" id="IPR036259">
    <property type="entry name" value="MFS_trans_sf"/>
</dbReference>
<feature type="transmembrane region" description="Helical" evidence="6">
    <location>
        <begin position="230"/>
        <end position="251"/>
    </location>
</feature>
<evidence type="ECO:0000313" key="9">
    <source>
        <dbReference type="Proteomes" id="UP000775872"/>
    </source>
</evidence>
<reference evidence="9" key="1">
    <citation type="submission" date="2019-06" db="EMBL/GenBank/DDBJ databases">
        <authorList>
            <person name="Broberg M."/>
        </authorList>
    </citation>
    <scope>NUCLEOTIDE SEQUENCE [LARGE SCALE GENOMIC DNA]</scope>
</reference>
<keyword evidence="2" id="KW-0813">Transport</keyword>
<dbReference type="Proteomes" id="UP000775872">
    <property type="component" value="Unassembled WGS sequence"/>
</dbReference>
<dbReference type="PROSITE" id="PS50850">
    <property type="entry name" value="MFS"/>
    <property type="match status" value="1"/>
</dbReference>
<dbReference type="GO" id="GO:0022857">
    <property type="term" value="F:transmembrane transporter activity"/>
    <property type="evidence" value="ECO:0007669"/>
    <property type="project" value="InterPro"/>
</dbReference>
<feature type="transmembrane region" description="Helical" evidence="6">
    <location>
        <begin position="366"/>
        <end position="386"/>
    </location>
</feature>
<feature type="transmembrane region" description="Helical" evidence="6">
    <location>
        <begin position="300"/>
        <end position="319"/>
    </location>
</feature>
<evidence type="ECO:0000256" key="2">
    <source>
        <dbReference type="ARBA" id="ARBA00022448"/>
    </source>
</evidence>
<feature type="transmembrane region" description="Helical" evidence="6">
    <location>
        <begin position="199"/>
        <end position="218"/>
    </location>
</feature>
<feature type="transmembrane region" description="Helical" evidence="6">
    <location>
        <begin position="140"/>
        <end position="159"/>
    </location>
</feature>
<dbReference type="PANTHER" id="PTHR43791">
    <property type="entry name" value="PERMEASE-RELATED"/>
    <property type="match status" value="1"/>
</dbReference>
<dbReference type="PANTHER" id="PTHR43791:SF54">
    <property type="entry name" value="MAJOR FACILITATOR SUPERFAMILY (MFS) PROFILE DOMAIN-CONTAINING PROTEIN-RELATED"/>
    <property type="match status" value="1"/>
</dbReference>
<comment type="caution">
    <text evidence="8">The sequence shown here is derived from an EMBL/GenBank/DDBJ whole genome shotgun (WGS) entry which is preliminary data.</text>
</comment>
<dbReference type="EMBL" id="CABFOC020000050">
    <property type="protein sequence ID" value="CAH0054478.1"/>
    <property type="molecule type" value="Genomic_DNA"/>
</dbReference>
<dbReference type="AlphaFoldDB" id="A0A9N9ZFK8"/>
<evidence type="ECO:0000256" key="1">
    <source>
        <dbReference type="ARBA" id="ARBA00004141"/>
    </source>
</evidence>
<dbReference type="Pfam" id="PF07690">
    <property type="entry name" value="MFS_1"/>
    <property type="match status" value="1"/>
</dbReference>
<evidence type="ECO:0000313" key="8">
    <source>
        <dbReference type="EMBL" id="CAH0054478.1"/>
    </source>
</evidence>
<evidence type="ECO:0000256" key="5">
    <source>
        <dbReference type="ARBA" id="ARBA00023136"/>
    </source>
</evidence>
<keyword evidence="4 6" id="KW-1133">Transmembrane helix</keyword>
<organism evidence="8 9">
    <name type="scientific">Clonostachys solani</name>
    <dbReference type="NCBI Taxonomy" id="160281"/>
    <lineage>
        <taxon>Eukaryota</taxon>
        <taxon>Fungi</taxon>
        <taxon>Dikarya</taxon>
        <taxon>Ascomycota</taxon>
        <taxon>Pezizomycotina</taxon>
        <taxon>Sordariomycetes</taxon>
        <taxon>Hypocreomycetidae</taxon>
        <taxon>Hypocreales</taxon>
        <taxon>Bionectriaceae</taxon>
        <taxon>Clonostachys</taxon>
    </lineage>
</organism>
<evidence type="ECO:0000256" key="3">
    <source>
        <dbReference type="ARBA" id="ARBA00022692"/>
    </source>
</evidence>
<reference evidence="8 9" key="2">
    <citation type="submission" date="2021-10" db="EMBL/GenBank/DDBJ databases">
        <authorList>
            <person name="Piombo E."/>
        </authorList>
    </citation>
    <scope>NUCLEOTIDE SEQUENCE [LARGE SCALE GENOMIC DNA]</scope>
</reference>
<accession>A0A9N9ZFK8</accession>
<sequence length="522" mass="57723">MASNNPKQQLEQVEPAIERQLTDADGKNNKVVQIGQLRVMGLSSEDEDFYVNFPAKERAALVRKIDLRLAPMLAILYLLSNLDRTNIGNANIEGLSKDLALTGVQYNTALGILFVTYIIFEVPSNMILKRFTKPSQYMAFIVISWGLVLTFTGVVQNYAGLIVCRLLLGLFEAGFYPAAVYILTQWYMPQELATRLSHMYLTSAVASAFSGLLAAGIAEMHGIGGYEGWRWIFILEGLGTVVLGLATWFWLADSPALSKWLTHEEKRYLEVQHFIKDGGLFSSRQRKSDWKVFLSILTDWKIYGVSALLFVNIAAGYGVKLTMPAIIKGMGFQNRAAQLMTAPPYVLGAISTVVSSKLSDRFYRRMPFIVIPWTIFIIGYAIIMSYGANTAKNVGPCYFGVFLICIGLFPVNPAITSWAANNITPASKRAVGVAFFNCVGNIGGILGSFMFLEKEAPAYPTGYGTSIGVLAAGILIAIGLEAAFIIVNKRRDRVPEEEVRAKYSEQQLSDMGDKSPLYRYTL</sequence>
<dbReference type="InterPro" id="IPR020846">
    <property type="entry name" value="MFS_dom"/>
</dbReference>
<dbReference type="FunFam" id="1.20.1250.20:FF:000013">
    <property type="entry name" value="MFS general substrate transporter"/>
    <property type="match status" value="1"/>
</dbReference>
<feature type="transmembrane region" description="Helical" evidence="6">
    <location>
        <begin position="398"/>
        <end position="419"/>
    </location>
</feature>
<dbReference type="OrthoDB" id="2962993at2759"/>
<dbReference type="FunFam" id="1.20.1250.20:FF:000034">
    <property type="entry name" value="MFS general substrate transporter"/>
    <property type="match status" value="1"/>
</dbReference>
<feature type="transmembrane region" description="Helical" evidence="6">
    <location>
        <begin position="166"/>
        <end position="187"/>
    </location>
</feature>
<dbReference type="SUPFAM" id="SSF103473">
    <property type="entry name" value="MFS general substrate transporter"/>
    <property type="match status" value="1"/>
</dbReference>
<keyword evidence="5 6" id="KW-0472">Membrane</keyword>
<proteinExistence type="predicted"/>
<keyword evidence="3 6" id="KW-0812">Transmembrane</keyword>
<keyword evidence="9" id="KW-1185">Reference proteome</keyword>
<feature type="transmembrane region" description="Helical" evidence="6">
    <location>
        <begin position="463"/>
        <end position="487"/>
    </location>
</feature>
<comment type="subcellular location">
    <subcellularLocation>
        <location evidence="1">Membrane</location>
        <topology evidence="1">Multi-pass membrane protein</topology>
    </subcellularLocation>
</comment>
<dbReference type="InterPro" id="IPR011701">
    <property type="entry name" value="MFS"/>
</dbReference>